<gene>
    <name evidence="2" type="ORF">OH818_09380</name>
</gene>
<evidence type="ECO:0000313" key="2">
    <source>
        <dbReference type="EMBL" id="WAP70278.1"/>
    </source>
</evidence>
<name>A0ABY7C2M1_9HYPH</name>
<proteinExistence type="predicted"/>
<evidence type="ECO:0000256" key="1">
    <source>
        <dbReference type="SAM" id="MobiDB-lite"/>
    </source>
</evidence>
<evidence type="ECO:0008006" key="4">
    <source>
        <dbReference type="Google" id="ProtNLM"/>
    </source>
</evidence>
<protein>
    <recommendedName>
        <fullName evidence="4">UrcA family protein</fullName>
    </recommendedName>
</protein>
<dbReference type="RefSeq" id="WP_268882747.1">
    <property type="nucleotide sequence ID" value="NZ_CP114029.1"/>
</dbReference>
<feature type="region of interest" description="Disordered" evidence="1">
    <location>
        <begin position="1"/>
        <end position="30"/>
    </location>
</feature>
<keyword evidence="3" id="KW-1185">Reference proteome</keyword>
<dbReference type="Proteomes" id="UP001164020">
    <property type="component" value="Chromosome"/>
</dbReference>
<organism evidence="2 3">
    <name type="scientific">Jiella pelagia</name>
    <dbReference type="NCBI Taxonomy" id="2986949"/>
    <lineage>
        <taxon>Bacteria</taxon>
        <taxon>Pseudomonadati</taxon>
        <taxon>Pseudomonadota</taxon>
        <taxon>Alphaproteobacteria</taxon>
        <taxon>Hyphomicrobiales</taxon>
        <taxon>Aurantimonadaceae</taxon>
        <taxon>Jiella</taxon>
    </lineage>
</organism>
<accession>A0ABY7C2M1</accession>
<reference evidence="2" key="1">
    <citation type="submission" date="2022-12" db="EMBL/GenBank/DDBJ databases">
        <title>Jiella pelagia sp. nov., isolated from phosphonate enriched culture of Northwest Pacific surface seawater.</title>
        <authorList>
            <person name="Shin D.Y."/>
            <person name="Hwang C.Y."/>
        </authorList>
    </citation>
    <scope>NUCLEOTIDE SEQUENCE</scope>
    <source>
        <strain evidence="2">HL-NP1</strain>
    </source>
</reference>
<sequence>MVRQPLRGTGRNVEPGPRERMGDPCSMGRNSVRSTGMTNRLFGGEANSAWQVRRAIAGLVLASVVALATAAAAQDGTSLTDDPAALDPEAMLVEVSLGDWGVKTALASKLSRKISEIPLTVRVSPDIAREVCPLDRRDLDQQAVVSPSRTCAAKKMTEALEAAVRDVVPAQ</sequence>
<evidence type="ECO:0000313" key="3">
    <source>
        <dbReference type="Proteomes" id="UP001164020"/>
    </source>
</evidence>
<dbReference type="EMBL" id="CP114029">
    <property type="protein sequence ID" value="WAP70278.1"/>
    <property type="molecule type" value="Genomic_DNA"/>
</dbReference>